<name>A4AB35_9GAMM</name>
<sequence>MSTCSRCGKPVEFRYVNGRCIPLHVDGGCSEYAASPVNDYSGTNRTQEYTCFPTKCPECGDNVFFLRHNGGSVWVDPPLGWPWYKHSCFNTEATEGQDTLALDYAIDATEPTNVNDAQLVIGVVKSTEVRPNKRMTDAIVDTGGASRLGLKVKNNAGYLFGKLVVVENHRDIVFPVRHPDHRFEIISKRQLAPEYVNCTVCGVILNFKNVRRHMKLHDTKM</sequence>
<reference evidence="1 2" key="1">
    <citation type="journal article" date="2007" name="Proc. Natl. Acad. Sci. U.S.A.">
        <title>Characterization of a marine gammaproteobacterium capable of aerobic anoxygenic photosynthesis.</title>
        <authorList>
            <person name="Fuchs B.M."/>
            <person name="Spring S."/>
            <person name="Teeling H."/>
            <person name="Quast C."/>
            <person name="Wulf J."/>
            <person name="Schattenhofer M."/>
            <person name="Yan S."/>
            <person name="Ferriera S."/>
            <person name="Johnson J."/>
            <person name="Glockner F.O."/>
            <person name="Amann R."/>
        </authorList>
    </citation>
    <scope>NUCLEOTIDE SEQUENCE [LARGE SCALE GENOMIC DNA]</scope>
    <source>
        <strain evidence="1">KT71</strain>
    </source>
</reference>
<reference evidence="1 2" key="2">
    <citation type="journal article" date="2009" name="PLoS ONE">
        <title>The photosynthetic apparatus and its regulation in the aerobic gammaproteobacterium Congregibacter litoralis gen. nov., sp. nov.</title>
        <authorList>
            <person name="Spring S."/>
            <person name="Lunsdorf H."/>
            <person name="Fuchs B.M."/>
            <person name="Tindall B.J."/>
        </authorList>
    </citation>
    <scope>NUCLEOTIDE SEQUENCE [LARGE SCALE GENOMIC DNA]</scope>
    <source>
        <strain evidence="1">KT71</strain>
    </source>
</reference>
<dbReference type="AlphaFoldDB" id="A4AB35"/>
<dbReference type="HOGENOM" id="CLU_1248873_0_0_6"/>
<gene>
    <name evidence="1" type="ORF">KT71_11419</name>
</gene>
<proteinExistence type="predicted"/>
<evidence type="ECO:0000313" key="1">
    <source>
        <dbReference type="EMBL" id="EAQ96907.2"/>
    </source>
</evidence>
<evidence type="ECO:0000313" key="2">
    <source>
        <dbReference type="Proteomes" id="UP000019205"/>
    </source>
</evidence>
<dbReference type="eggNOG" id="ENOG5034AXU">
    <property type="taxonomic scope" value="Bacteria"/>
</dbReference>
<dbReference type="Proteomes" id="UP000019205">
    <property type="component" value="Chromosome"/>
</dbReference>
<keyword evidence="2" id="KW-1185">Reference proteome</keyword>
<accession>A4AB35</accession>
<dbReference type="OrthoDB" id="7065440at2"/>
<dbReference type="EMBL" id="AAOA02000003">
    <property type="protein sequence ID" value="EAQ96907.2"/>
    <property type="molecule type" value="Genomic_DNA"/>
</dbReference>
<organism evidence="1 2">
    <name type="scientific">Congregibacter litoralis KT71</name>
    <dbReference type="NCBI Taxonomy" id="314285"/>
    <lineage>
        <taxon>Bacteria</taxon>
        <taxon>Pseudomonadati</taxon>
        <taxon>Pseudomonadota</taxon>
        <taxon>Gammaproteobacteria</taxon>
        <taxon>Cellvibrionales</taxon>
        <taxon>Halieaceae</taxon>
        <taxon>Congregibacter</taxon>
    </lineage>
</organism>
<protein>
    <recommendedName>
        <fullName evidence="3">C2H2-type domain-containing protein</fullName>
    </recommendedName>
</protein>
<evidence type="ECO:0008006" key="3">
    <source>
        <dbReference type="Google" id="ProtNLM"/>
    </source>
</evidence>
<comment type="caution">
    <text evidence="1">The sequence shown here is derived from an EMBL/GenBank/DDBJ whole genome shotgun (WGS) entry which is preliminary data.</text>
</comment>